<accession>A0AAD6SFW1</accession>
<reference evidence="1" key="1">
    <citation type="submission" date="2023-03" db="EMBL/GenBank/DDBJ databases">
        <title>Massive genome expansion in bonnet fungi (Mycena s.s.) driven by repeated elements and novel gene families across ecological guilds.</title>
        <authorList>
            <consortium name="Lawrence Berkeley National Laboratory"/>
            <person name="Harder C.B."/>
            <person name="Miyauchi S."/>
            <person name="Viragh M."/>
            <person name="Kuo A."/>
            <person name="Thoen E."/>
            <person name="Andreopoulos B."/>
            <person name="Lu D."/>
            <person name="Skrede I."/>
            <person name="Drula E."/>
            <person name="Henrissat B."/>
            <person name="Morin E."/>
            <person name="Kohler A."/>
            <person name="Barry K."/>
            <person name="LaButti K."/>
            <person name="Morin E."/>
            <person name="Salamov A."/>
            <person name="Lipzen A."/>
            <person name="Mereny Z."/>
            <person name="Hegedus B."/>
            <person name="Baldrian P."/>
            <person name="Stursova M."/>
            <person name="Weitz H."/>
            <person name="Taylor A."/>
            <person name="Grigoriev I.V."/>
            <person name="Nagy L.G."/>
            <person name="Martin F."/>
            <person name="Kauserud H."/>
        </authorList>
    </citation>
    <scope>NUCLEOTIDE SEQUENCE</scope>
    <source>
        <strain evidence="1">CBHHK200</strain>
    </source>
</reference>
<comment type="caution">
    <text evidence="1">The sequence shown here is derived from an EMBL/GenBank/DDBJ whole genome shotgun (WGS) entry which is preliminary data.</text>
</comment>
<keyword evidence="2" id="KW-1185">Reference proteome</keyword>
<dbReference type="Proteomes" id="UP001218188">
    <property type="component" value="Unassembled WGS sequence"/>
</dbReference>
<name>A0AAD6SFW1_9AGAR</name>
<gene>
    <name evidence="1" type="ORF">C8F04DRAFT_1267339</name>
</gene>
<organism evidence="1 2">
    <name type="scientific">Mycena alexandri</name>
    <dbReference type="NCBI Taxonomy" id="1745969"/>
    <lineage>
        <taxon>Eukaryota</taxon>
        <taxon>Fungi</taxon>
        <taxon>Dikarya</taxon>
        <taxon>Basidiomycota</taxon>
        <taxon>Agaricomycotina</taxon>
        <taxon>Agaricomycetes</taxon>
        <taxon>Agaricomycetidae</taxon>
        <taxon>Agaricales</taxon>
        <taxon>Marasmiineae</taxon>
        <taxon>Mycenaceae</taxon>
        <taxon>Mycena</taxon>
    </lineage>
</organism>
<proteinExistence type="predicted"/>
<protein>
    <submittedName>
        <fullName evidence="1">Uncharacterized protein</fullName>
    </submittedName>
</protein>
<dbReference type="EMBL" id="JARJCM010000128">
    <property type="protein sequence ID" value="KAJ7027196.1"/>
    <property type="molecule type" value="Genomic_DNA"/>
</dbReference>
<dbReference type="AlphaFoldDB" id="A0AAD6SFW1"/>
<evidence type="ECO:0000313" key="2">
    <source>
        <dbReference type="Proteomes" id="UP001218188"/>
    </source>
</evidence>
<evidence type="ECO:0000313" key="1">
    <source>
        <dbReference type="EMBL" id="KAJ7027196.1"/>
    </source>
</evidence>
<sequence length="91" mass="10164">MAAIVNPSHNIITMVLADGPHKKDLLQFIRMFREGHGVSISTKGTKQEVALRIADKLGDFEKAGDTAAWEAAYGAWTDLKYIRFPGFKRDE</sequence>